<evidence type="ECO:0000256" key="8">
    <source>
        <dbReference type="ARBA" id="ARBA00022958"/>
    </source>
</evidence>
<dbReference type="EMBL" id="JH651384">
    <property type="protein sequence ID" value="EIJ35053.1"/>
    <property type="molecule type" value="Genomic_DNA"/>
</dbReference>
<dbReference type="InterPro" id="IPR003445">
    <property type="entry name" value="Cat_transpt"/>
</dbReference>
<dbReference type="RefSeq" id="WP_002708965.1">
    <property type="nucleotide sequence ID" value="NZ_JH651384.1"/>
</dbReference>
<keyword evidence="3 12" id="KW-0813">Transport</keyword>
<keyword evidence="7 14" id="KW-0812">Transmembrane</keyword>
<evidence type="ECO:0000313" key="16">
    <source>
        <dbReference type="Proteomes" id="UP000005317"/>
    </source>
</evidence>
<keyword evidence="13" id="KW-0479">Metal-binding</keyword>
<evidence type="ECO:0000256" key="2">
    <source>
        <dbReference type="ARBA" id="ARBA00009137"/>
    </source>
</evidence>
<keyword evidence="10 12" id="KW-0406">Ion transport</keyword>
<dbReference type="PIRSF" id="PIRSF006247">
    <property type="entry name" value="TrkH"/>
    <property type="match status" value="1"/>
</dbReference>
<comment type="function">
    <text evidence="12">Low-affinity potassium transport system. Interacts with Trk system potassium uptake protein TrkA.</text>
</comment>
<proteinExistence type="inferred from homology"/>
<keyword evidence="9 14" id="KW-1133">Transmembrane helix</keyword>
<evidence type="ECO:0000256" key="11">
    <source>
        <dbReference type="ARBA" id="ARBA00023136"/>
    </source>
</evidence>
<feature type="transmembrane region" description="Helical" evidence="14">
    <location>
        <begin position="12"/>
        <end position="32"/>
    </location>
</feature>
<dbReference type="PANTHER" id="PTHR32024">
    <property type="entry name" value="TRK SYSTEM POTASSIUM UPTAKE PROTEIN TRKG-RELATED"/>
    <property type="match status" value="1"/>
</dbReference>
<dbReference type="NCBIfam" id="TIGR00933">
    <property type="entry name" value="2a38"/>
    <property type="match status" value="1"/>
</dbReference>
<comment type="similarity">
    <text evidence="2 12">Belongs to the TrkH potassium transport family.</text>
</comment>
<feature type="binding site" evidence="13">
    <location>
        <position position="435"/>
    </location>
    <ligand>
        <name>K(+)</name>
        <dbReference type="ChEBI" id="CHEBI:29103"/>
    </ligand>
</feature>
<dbReference type="GO" id="GO:0005886">
    <property type="term" value="C:plasma membrane"/>
    <property type="evidence" value="ECO:0007669"/>
    <property type="project" value="UniProtKB-SubCell"/>
</dbReference>
<feature type="transmembrane region" description="Helical" evidence="14">
    <location>
        <begin position="456"/>
        <end position="481"/>
    </location>
</feature>
<feature type="transmembrane region" description="Helical" evidence="14">
    <location>
        <begin position="38"/>
        <end position="57"/>
    </location>
</feature>
<evidence type="ECO:0000256" key="12">
    <source>
        <dbReference type="PIRNR" id="PIRNR006247"/>
    </source>
</evidence>
<feature type="transmembrane region" description="Helical" evidence="14">
    <location>
        <begin position="397"/>
        <end position="417"/>
    </location>
</feature>
<organism evidence="15 16">
    <name type="scientific">Thiothrix nivea (strain ATCC 35100 / DSM 5205 / JP2)</name>
    <dbReference type="NCBI Taxonomy" id="870187"/>
    <lineage>
        <taxon>Bacteria</taxon>
        <taxon>Pseudomonadati</taxon>
        <taxon>Pseudomonadota</taxon>
        <taxon>Gammaproteobacteria</taxon>
        <taxon>Thiotrichales</taxon>
        <taxon>Thiotrichaceae</taxon>
        <taxon>Thiothrix</taxon>
    </lineage>
</organism>
<feature type="binding site" evidence="13">
    <location>
        <position position="436"/>
    </location>
    <ligand>
        <name>K(+)</name>
        <dbReference type="ChEBI" id="CHEBI:29103"/>
    </ligand>
</feature>
<evidence type="ECO:0000256" key="13">
    <source>
        <dbReference type="PIRSR" id="PIRSR006247-1"/>
    </source>
</evidence>
<name>A0A656HFB4_THINJ</name>
<keyword evidence="11 12" id="KW-0472">Membrane</keyword>
<keyword evidence="6 12" id="KW-0633">Potassium transport</keyword>
<sequence length="483" mass="53315" precursor="true">MQLKIIQRILGLLLMVFSLTLLPPILVGWLMGDPELSNFWDGFFLILTSGVLLWLPVRHQHGELRLRDGFLVAVLFWFGLSAAGAVPFMLSDSLHFSAADAFFETVSGFTTTGATVITGIDGLPRSINFYRMELHWLGGMGIIVLAVAILPMLGVGGMQLYRAETPGPIKDAKLTPRITETAKLLWYVYLALTLLCLLAYRVVGMSWFDAVCHSFSALSTGGFSTHDASIAYFDNSAIDYITIIFMFAAGMNFSLHFIAWRSMDVKIYWQDSEFRAYTLIIILLTLVTTFLLAEFNTTESPADAFRYALFHVTSVMTSTGLLISDHSVWPNFLPVLLILTSFVGGCAGSTGGGIKVIRMLLLMKQGIREVNLLSHPSAQMHVKINGEPVPEKVVKSVWGFFAMYIAVFTVFMLGVIADGEDQVTAFSAVAATLNNMGVGLGDVASNFAGLDDFSKWWLSLAMLMGRLELFTVLVLLTPAFWRR</sequence>
<accession>A0A656HFB4</accession>
<feature type="binding site" evidence="13">
    <location>
        <position position="111"/>
    </location>
    <ligand>
        <name>K(+)</name>
        <dbReference type="ChEBI" id="CHEBI:29103"/>
    </ligand>
</feature>
<dbReference type="InterPro" id="IPR004772">
    <property type="entry name" value="TrkH"/>
</dbReference>
<feature type="transmembrane region" description="Helical" evidence="14">
    <location>
        <begin position="240"/>
        <end position="262"/>
    </location>
</feature>
<feature type="binding site" evidence="13">
    <location>
        <position position="319"/>
    </location>
    <ligand>
        <name>K(+)</name>
        <dbReference type="ChEBI" id="CHEBI:29103"/>
    </ligand>
</feature>
<reference evidence="16" key="1">
    <citation type="journal article" date="2011" name="Stand. Genomic Sci.">
        <title>Genome sequence of the filamentous, gliding Thiothrix nivea neotype strain (JP2(T)).</title>
        <authorList>
            <person name="Lapidus A."/>
            <person name="Nolan M."/>
            <person name="Lucas S."/>
            <person name="Glavina Del Rio T."/>
            <person name="Tice H."/>
            <person name="Cheng J.F."/>
            <person name="Tapia R."/>
            <person name="Han C."/>
            <person name="Goodwin L."/>
            <person name="Pitluck S."/>
            <person name="Liolios K."/>
            <person name="Pagani I."/>
            <person name="Ivanova N."/>
            <person name="Huntemann M."/>
            <person name="Mavromatis K."/>
            <person name="Mikhailova N."/>
            <person name="Pati A."/>
            <person name="Chen A."/>
            <person name="Palaniappan K."/>
            <person name="Land M."/>
            <person name="Brambilla E.M."/>
            <person name="Rohde M."/>
            <person name="Abt B."/>
            <person name="Verbarg S."/>
            <person name="Goker M."/>
            <person name="Bristow J."/>
            <person name="Eisen J.A."/>
            <person name="Markowitz V."/>
            <person name="Hugenholtz P."/>
            <person name="Kyrpides N.C."/>
            <person name="Klenk H.P."/>
            <person name="Woyke T."/>
        </authorList>
    </citation>
    <scope>NUCLEOTIDE SEQUENCE [LARGE SCALE GENOMIC DNA]</scope>
    <source>
        <strain evidence="16">ATCC 35100 / DSM 5205 / JP2</strain>
    </source>
</reference>
<keyword evidence="4 12" id="KW-1003">Cell membrane</keyword>
<gene>
    <name evidence="15" type="ORF">Thini_2510</name>
</gene>
<comment type="subcellular location">
    <subcellularLocation>
        <location evidence="1 12">Cell inner membrane</location>
        <topology evidence="1 12">Multi-pass membrane protein</topology>
    </subcellularLocation>
</comment>
<feature type="transmembrane region" description="Helical" evidence="14">
    <location>
        <begin position="136"/>
        <end position="163"/>
    </location>
</feature>
<evidence type="ECO:0000256" key="14">
    <source>
        <dbReference type="SAM" id="Phobius"/>
    </source>
</evidence>
<feature type="transmembrane region" description="Helical" evidence="14">
    <location>
        <begin position="274"/>
        <end position="293"/>
    </location>
</feature>
<evidence type="ECO:0000256" key="7">
    <source>
        <dbReference type="ARBA" id="ARBA00022692"/>
    </source>
</evidence>
<evidence type="ECO:0000256" key="5">
    <source>
        <dbReference type="ARBA" id="ARBA00022519"/>
    </source>
</evidence>
<evidence type="ECO:0000256" key="9">
    <source>
        <dbReference type="ARBA" id="ARBA00022989"/>
    </source>
</evidence>
<protein>
    <recommendedName>
        <fullName evidence="12">Trk system potassium uptake protein</fullName>
    </recommendedName>
</protein>
<feature type="binding site" evidence="13">
    <location>
        <position position="221"/>
    </location>
    <ligand>
        <name>K(+)</name>
        <dbReference type="ChEBI" id="CHEBI:29103"/>
    </ligand>
</feature>
<keyword evidence="5 12" id="KW-0997">Cell inner membrane</keyword>
<feature type="transmembrane region" description="Helical" evidence="14">
    <location>
        <begin position="69"/>
        <end position="90"/>
    </location>
</feature>
<dbReference type="Proteomes" id="UP000005317">
    <property type="component" value="Unassembled WGS sequence"/>
</dbReference>
<evidence type="ECO:0000313" key="15">
    <source>
        <dbReference type="EMBL" id="EIJ35053.1"/>
    </source>
</evidence>
<keyword evidence="16" id="KW-1185">Reference proteome</keyword>
<feature type="binding site" evidence="13">
    <location>
        <position position="112"/>
    </location>
    <ligand>
        <name>K(+)</name>
        <dbReference type="ChEBI" id="CHEBI:29103"/>
    </ligand>
</feature>
<keyword evidence="8 12" id="KW-0630">Potassium</keyword>
<feature type="transmembrane region" description="Helical" evidence="14">
    <location>
        <begin position="335"/>
        <end position="357"/>
    </location>
</feature>
<evidence type="ECO:0000256" key="4">
    <source>
        <dbReference type="ARBA" id="ARBA00022475"/>
    </source>
</evidence>
<dbReference type="OrthoDB" id="9810952at2"/>
<evidence type="ECO:0000256" key="3">
    <source>
        <dbReference type="ARBA" id="ARBA00022448"/>
    </source>
</evidence>
<dbReference type="PANTHER" id="PTHR32024:SF2">
    <property type="entry name" value="TRK SYSTEM POTASSIUM UPTAKE PROTEIN TRKG-RELATED"/>
    <property type="match status" value="1"/>
</dbReference>
<dbReference type="AlphaFoldDB" id="A0A656HFB4"/>
<feature type="transmembrane region" description="Helical" evidence="14">
    <location>
        <begin position="184"/>
        <end position="203"/>
    </location>
</feature>
<evidence type="ECO:0000256" key="6">
    <source>
        <dbReference type="ARBA" id="ARBA00022538"/>
    </source>
</evidence>
<evidence type="ECO:0000256" key="1">
    <source>
        <dbReference type="ARBA" id="ARBA00004429"/>
    </source>
</evidence>
<dbReference type="GO" id="GO:0015379">
    <property type="term" value="F:potassium:chloride symporter activity"/>
    <property type="evidence" value="ECO:0007669"/>
    <property type="project" value="InterPro"/>
</dbReference>
<dbReference type="Pfam" id="PF02386">
    <property type="entry name" value="TrkH"/>
    <property type="match status" value="1"/>
</dbReference>
<evidence type="ECO:0000256" key="10">
    <source>
        <dbReference type="ARBA" id="ARBA00023065"/>
    </source>
</evidence>
<dbReference type="GO" id="GO:0046872">
    <property type="term" value="F:metal ion binding"/>
    <property type="evidence" value="ECO:0007669"/>
    <property type="project" value="UniProtKB-KW"/>
</dbReference>